<dbReference type="InterPro" id="IPR049012">
    <property type="entry name" value="Mutator_transp_dom"/>
</dbReference>
<feature type="region of interest" description="Disordered" evidence="1">
    <location>
        <begin position="171"/>
        <end position="209"/>
    </location>
</feature>
<comment type="caution">
    <text evidence="3">The sequence shown here is derived from an EMBL/GenBank/DDBJ whole genome shotgun (WGS) entry which is preliminary data.</text>
</comment>
<evidence type="ECO:0000313" key="3">
    <source>
        <dbReference type="EMBL" id="KAK0156858.1"/>
    </source>
</evidence>
<organism evidence="3 4">
    <name type="scientific">Microctonus aethiopoides</name>
    <dbReference type="NCBI Taxonomy" id="144406"/>
    <lineage>
        <taxon>Eukaryota</taxon>
        <taxon>Metazoa</taxon>
        <taxon>Ecdysozoa</taxon>
        <taxon>Arthropoda</taxon>
        <taxon>Hexapoda</taxon>
        <taxon>Insecta</taxon>
        <taxon>Pterygota</taxon>
        <taxon>Neoptera</taxon>
        <taxon>Endopterygota</taxon>
        <taxon>Hymenoptera</taxon>
        <taxon>Apocrita</taxon>
        <taxon>Ichneumonoidea</taxon>
        <taxon>Braconidae</taxon>
        <taxon>Euphorinae</taxon>
        <taxon>Microctonus</taxon>
    </lineage>
</organism>
<reference evidence="3" key="1">
    <citation type="journal article" date="2023" name="bioRxiv">
        <title>Scaffold-level genome assemblies of two parasitoid biocontrol wasps reveal the parthenogenesis mechanism and an associated novel virus.</title>
        <authorList>
            <person name="Inwood S."/>
            <person name="Skelly J."/>
            <person name="Guhlin J."/>
            <person name="Harrop T."/>
            <person name="Goldson S."/>
            <person name="Dearden P."/>
        </authorList>
    </citation>
    <scope>NUCLEOTIDE SEQUENCE</scope>
    <source>
        <strain evidence="3">Irish</strain>
        <tissue evidence="3">Whole body</tissue>
    </source>
</reference>
<keyword evidence="4" id="KW-1185">Reference proteome</keyword>
<dbReference type="AlphaFoldDB" id="A0AA39C2P3"/>
<dbReference type="Proteomes" id="UP001168990">
    <property type="component" value="Unassembled WGS sequence"/>
</dbReference>
<accession>A0AA39C2P3</accession>
<protein>
    <recommendedName>
        <fullName evidence="2">Mutator-like transposase domain-containing protein</fullName>
    </recommendedName>
</protein>
<feature type="non-terminal residue" evidence="3">
    <location>
        <position position="312"/>
    </location>
</feature>
<evidence type="ECO:0000313" key="4">
    <source>
        <dbReference type="Proteomes" id="UP001168990"/>
    </source>
</evidence>
<feature type="domain" description="Mutator-like transposase" evidence="2">
    <location>
        <begin position="27"/>
        <end position="93"/>
    </location>
</feature>
<reference evidence="3" key="2">
    <citation type="submission" date="2023-03" db="EMBL/GenBank/DDBJ databases">
        <authorList>
            <person name="Inwood S.N."/>
            <person name="Skelly J.G."/>
            <person name="Guhlin J."/>
            <person name="Harrop T.W.R."/>
            <person name="Goldson S.G."/>
            <person name="Dearden P.K."/>
        </authorList>
    </citation>
    <scope>NUCLEOTIDE SEQUENCE</scope>
    <source>
        <strain evidence="3">Irish</strain>
        <tissue evidence="3">Whole body</tissue>
    </source>
</reference>
<feature type="compositionally biased region" description="Basic and acidic residues" evidence="1">
    <location>
        <begin position="171"/>
        <end position="187"/>
    </location>
</feature>
<gene>
    <name evidence="3" type="ORF">PV328_012198</name>
</gene>
<proteinExistence type="predicted"/>
<dbReference type="Pfam" id="PF20700">
    <property type="entry name" value="Mutator"/>
    <property type="match status" value="1"/>
</dbReference>
<feature type="non-terminal residue" evidence="3">
    <location>
        <position position="1"/>
    </location>
</feature>
<dbReference type="EMBL" id="JAQQBS010002121">
    <property type="protein sequence ID" value="KAK0156858.1"/>
    <property type="molecule type" value="Genomic_DNA"/>
</dbReference>
<feature type="compositionally biased region" description="Basic residues" evidence="1">
    <location>
        <begin position="190"/>
        <end position="207"/>
    </location>
</feature>
<evidence type="ECO:0000259" key="2">
    <source>
        <dbReference type="Pfam" id="PF20700"/>
    </source>
</evidence>
<evidence type="ECO:0000256" key="1">
    <source>
        <dbReference type="SAM" id="MobiDB-lite"/>
    </source>
</evidence>
<feature type="region of interest" description="Disordered" evidence="1">
    <location>
        <begin position="135"/>
        <end position="156"/>
    </location>
</feature>
<name>A0AA39C2P3_9HYME</name>
<sequence>PPEYQDGFLIVLIEASENEPAKKIGVGNKLYVIRGNKSLDPDGELSHNAIAYLKNTFTTIIKKNIGNTHEIEKSLKNLPYHVFDRHDHCGSFCGYHKDKENYDTSRHFKNEVLFNALKNLFDKLAQNAAEYSLAGSSQPNESLNNSMSSHCPKSRSYTGIKYSRSLLKHIKTTDSKATKRKHREEQPQQKAKRKVKVSQKKQLRMRKEHSEIETYTSNLALFGNSSTYMNSIIDSIITIPQIIEKSEANKKSMEIEKTLAPLKDVISKQMIKRLADNNILYEDLLQIYKDKGEKECIVYLRGEVDGQPSIIK</sequence>